<feature type="transmembrane region" description="Helical" evidence="6">
    <location>
        <begin position="322"/>
        <end position="344"/>
    </location>
</feature>
<dbReference type="RefSeq" id="WP_072743743.1">
    <property type="nucleotide sequence ID" value="NZ_FQUA01000020.1"/>
</dbReference>
<feature type="transmembrane region" description="Helical" evidence="6">
    <location>
        <begin position="84"/>
        <end position="101"/>
    </location>
</feature>
<accession>A0AA94L6A8</accession>
<keyword evidence="4 6" id="KW-1133">Transmembrane helix</keyword>
<comment type="subcellular location">
    <subcellularLocation>
        <location evidence="1">Cell membrane</location>
        <topology evidence="1">Multi-pass membrane protein</topology>
    </subcellularLocation>
</comment>
<dbReference type="SUPFAM" id="SSF103473">
    <property type="entry name" value="MFS general substrate transporter"/>
    <property type="match status" value="1"/>
</dbReference>
<dbReference type="AlphaFoldDB" id="A0AA94L6A8"/>
<feature type="transmembrane region" description="Helical" evidence="6">
    <location>
        <begin position="298"/>
        <end position="316"/>
    </location>
</feature>
<comment type="caution">
    <text evidence="8">The sequence shown here is derived from an EMBL/GenBank/DDBJ whole genome shotgun (WGS) entry which is preliminary data.</text>
</comment>
<feature type="domain" description="Major facilitator superfamily (MFS) profile" evidence="7">
    <location>
        <begin position="19"/>
        <end position="411"/>
    </location>
</feature>
<dbReference type="GO" id="GO:0022857">
    <property type="term" value="F:transmembrane transporter activity"/>
    <property type="evidence" value="ECO:0007669"/>
    <property type="project" value="InterPro"/>
</dbReference>
<dbReference type="GO" id="GO:0005886">
    <property type="term" value="C:plasma membrane"/>
    <property type="evidence" value="ECO:0007669"/>
    <property type="project" value="UniProtKB-SubCell"/>
</dbReference>
<keyword evidence="2" id="KW-0813">Transport</keyword>
<feature type="transmembrane region" description="Helical" evidence="6">
    <location>
        <begin position="389"/>
        <end position="408"/>
    </location>
</feature>
<evidence type="ECO:0000256" key="5">
    <source>
        <dbReference type="ARBA" id="ARBA00023136"/>
    </source>
</evidence>
<dbReference type="Proteomes" id="UP000184204">
    <property type="component" value="Unassembled WGS sequence"/>
</dbReference>
<name>A0AA94L6A8_ANAPI</name>
<dbReference type="InterPro" id="IPR020846">
    <property type="entry name" value="MFS_dom"/>
</dbReference>
<dbReference type="EMBL" id="FQUA01000020">
    <property type="protein sequence ID" value="SHF14350.1"/>
    <property type="molecule type" value="Genomic_DNA"/>
</dbReference>
<feature type="transmembrane region" description="Helical" evidence="6">
    <location>
        <begin position="356"/>
        <end position="377"/>
    </location>
</feature>
<dbReference type="InterPro" id="IPR036259">
    <property type="entry name" value="MFS_trans_sf"/>
</dbReference>
<dbReference type="PANTHER" id="PTHR11360:SF290">
    <property type="entry name" value="MONOCARBOXYLATE MFS PERMEASE"/>
    <property type="match status" value="1"/>
</dbReference>
<evidence type="ECO:0000256" key="2">
    <source>
        <dbReference type="ARBA" id="ARBA00022448"/>
    </source>
</evidence>
<dbReference type="PANTHER" id="PTHR11360">
    <property type="entry name" value="MONOCARBOXYLATE TRANSPORTER"/>
    <property type="match status" value="1"/>
</dbReference>
<feature type="transmembrane region" description="Helical" evidence="6">
    <location>
        <begin position="12"/>
        <end position="35"/>
    </location>
</feature>
<feature type="transmembrane region" description="Helical" evidence="6">
    <location>
        <begin position="265"/>
        <end position="286"/>
    </location>
</feature>
<evidence type="ECO:0000256" key="3">
    <source>
        <dbReference type="ARBA" id="ARBA00022692"/>
    </source>
</evidence>
<gene>
    <name evidence="8" type="ORF">SAMN02745151_02918</name>
</gene>
<sequence>MRKITFKQDGKIYYGWWQVLVGFLLMSFAYVGFISVTSVFVLPVTAEFACERSEFMLYSTILCLVSVVAAAFMGKRMAKGNIKLIMLVNALIAGVGYFGFSRSNSLWQIYVFAAILGIPFTCLTTMPISILLNNWFGGKIKGTAMGLAFLGSGVGGMVLTPALNYVNTTFGWRVGYLTLAAIFVFFLAPIILLLVVKTPAEKGQTRVGETASESNTTEAKGMYINDAKKSPMLWLTSLAIFIAVVGSSGILANSVAFFVECNFSATTAASVAGLMLGSLTLGKPLVGMVCDKFGVQKGSILSFSTFSLCFFSLFLMTQYKMLVVLVILFYAFGCAAVTICPPLLTSYLFGEKDYGAIIGIFTMATNIGGAFGGTVAAKIFDMTGSYGSFWLVSGVCIALSVILCLISFKIRKKYHY</sequence>
<keyword evidence="5 6" id="KW-0472">Membrane</keyword>
<evidence type="ECO:0000313" key="8">
    <source>
        <dbReference type="EMBL" id="SHF14350.1"/>
    </source>
</evidence>
<feature type="transmembrane region" description="Helical" evidence="6">
    <location>
        <begin position="55"/>
        <end position="72"/>
    </location>
</feature>
<evidence type="ECO:0000313" key="9">
    <source>
        <dbReference type="Proteomes" id="UP000184204"/>
    </source>
</evidence>
<keyword evidence="3 6" id="KW-0812">Transmembrane</keyword>
<feature type="transmembrane region" description="Helical" evidence="6">
    <location>
        <begin position="107"/>
        <end position="132"/>
    </location>
</feature>
<dbReference type="InterPro" id="IPR050327">
    <property type="entry name" value="Proton-linked_MCT"/>
</dbReference>
<organism evidence="8 9">
    <name type="scientific">Anaerotignum propionicum DSM 1682</name>
    <dbReference type="NCBI Taxonomy" id="991789"/>
    <lineage>
        <taxon>Bacteria</taxon>
        <taxon>Bacillati</taxon>
        <taxon>Bacillota</taxon>
        <taxon>Clostridia</taxon>
        <taxon>Lachnospirales</taxon>
        <taxon>Anaerotignaceae</taxon>
        <taxon>Anaerotignum</taxon>
    </lineage>
</organism>
<dbReference type="Pfam" id="PF07690">
    <property type="entry name" value="MFS_1"/>
    <property type="match status" value="1"/>
</dbReference>
<feature type="transmembrane region" description="Helical" evidence="6">
    <location>
        <begin position="175"/>
        <end position="196"/>
    </location>
</feature>
<proteinExistence type="predicted"/>
<feature type="transmembrane region" description="Helical" evidence="6">
    <location>
        <begin position="232"/>
        <end position="259"/>
    </location>
</feature>
<reference evidence="9" key="1">
    <citation type="submission" date="2016-11" db="EMBL/GenBank/DDBJ databases">
        <authorList>
            <person name="Jaros S."/>
            <person name="Januszkiewicz K."/>
            <person name="Wedrychowicz H."/>
        </authorList>
    </citation>
    <scope>NUCLEOTIDE SEQUENCE [LARGE SCALE GENOMIC DNA]</scope>
    <source>
        <strain evidence="9">DSM 1682</strain>
    </source>
</reference>
<protein>
    <submittedName>
        <fullName evidence="8">Sugar phosphate permease</fullName>
    </submittedName>
</protein>
<evidence type="ECO:0000259" key="7">
    <source>
        <dbReference type="PROSITE" id="PS50850"/>
    </source>
</evidence>
<evidence type="ECO:0000256" key="4">
    <source>
        <dbReference type="ARBA" id="ARBA00022989"/>
    </source>
</evidence>
<feature type="transmembrane region" description="Helical" evidence="6">
    <location>
        <begin position="144"/>
        <end position="163"/>
    </location>
</feature>
<evidence type="ECO:0000256" key="1">
    <source>
        <dbReference type="ARBA" id="ARBA00004651"/>
    </source>
</evidence>
<dbReference type="Gene3D" id="1.20.1250.20">
    <property type="entry name" value="MFS general substrate transporter like domains"/>
    <property type="match status" value="2"/>
</dbReference>
<dbReference type="InterPro" id="IPR011701">
    <property type="entry name" value="MFS"/>
</dbReference>
<evidence type="ECO:0000256" key="6">
    <source>
        <dbReference type="SAM" id="Phobius"/>
    </source>
</evidence>
<dbReference type="PROSITE" id="PS50850">
    <property type="entry name" value="MFS"/>
    <property type="match status" value="1"/>
</dbReference>